<dbReference type="InterPro" id="IPR016024">
    <property type="entry name" value="ARM-type_fold"/>
</dbReference>
<keyword evidence="4" id="KW-1185">Reference proteome</keyword>
<organism evidence="3 4">
    <name type="scientific">Phialocephala subalpina</name>
    <dbReference type="NCBI Taxonomy" id="576137"/>
    <lineage>
        <taxon>Eukaryota</taxon>
        <taxon>Fungi</taxon>
        <taxon>Dikarya</taxon>
        <taxon>Ascomycota</taxon>
        <taxon>Pezizomycotina</taxon>
        <taxon>Leotiomycetes</taxon>
        <taxon>Helotiales</taxon>
        <taxon>Mollisiaceae</taxon>
        <taxon>Phialocephala</taxon>
        <taxon>Phialocephala fortinii species complex</taxon>
    </lineage>
</organism>
<dbReference type="STRING" id="576137.A0A1L7XE21"/>
<evidence type="ECO:0000313" key="3">
    <source>
        <dbReference type="EMBL" id="CZR63290.1"/>
    </source>
</evidence>
<dbReference type="GO" id="GO:0005634">
    <property type="term" value="C:nucleus"/>
    <property type="evidence" value="ECO:0007669"/>
    <property type="project" value="TreeGrafter"/>
</dbReference>
<sequence length="581" mass="63322">MFAALRKAAKQISSGSMRDDGVPEVPSQGLPEKYSFSQIFDEINTIIPGSSQEVAFQTLFLLYSCLSHAERLQRNDGEGDTILELLLWTAKSMLPDGNTILNDKQPEGDISEVVRASAVDLARYKGILGLSCLKILLQDPSAKGSSQLDSTILISIIAFTVPRDPWTTPAAKKIAESLLSAHCIEVQSEKFVVYVLHVFIRPLFSKSKPDTITSAGRKAMPSSAPPKRHDVTASDRASKPWKYESPYSVAVFAWLAKVASQEIITAHWNMFIPPLLTLLDTPTANILVSGLETLTAFLPKFSTKLLQQTGLGEVFEDAVMPTLLYLPSISPVEESVEILPAAFEALFVSCDVRYPPSTSSTDATTSASRSLSLVTLNSKTSSTKTNTPDQRLALLDRVMRKGILMAHLHASDLPQITTILLTATSTLVSKMGINCVKHLKDILPILTEVMTDPFGAFRPEGLREAVKCLTSVILNAWPRMGIRSGGHGMEVIRMLAVCWGIVKEGVQEQARWAEDKKAKAILKVLREVEGELPVVGRLLVKALEAVNSGTDVKQELKPLLSVNASLADVFGIDDDDNKSKG</sequence>
<accession>A0A1L7XE21</accession>
<dbReference type="EMBL" id="FJOG01000023">
    <property type="protein sequence ID" value="CZR63290.1"/>
    <property type="molecule type" value="Genomic_DNA"/>
</dbReference>
<dbReference type="Pfam" id="PF10521">
    <property type="entry name" value="Tti2"/>
    <property type="match status" value="1"/>
</dbReference>
<dbReference type="Proteomes" id="UP000184330">
    <property type="component" value="Unassembled WGS sequence"/>
</dbReference>
<comment type="similarity">
    <text evidence="1">Belongs to the TTI2 family.</text>
</comment>
<dbReference type="SUPFAM" id="SSF48371">
    <property type="entry name" value="ARM repeat"/>
    <property type="match status" value="1"/>
</dbReference>
<dbReference type="OrthoDB" id="6417021at2759"/>
<proteinExistence type="inferred from homology"/>
<name>A0A1L7XE21_9HELO</name>
<protein>
    <submittedName>
        <fullName evidence="3">Uncharacterized protein</fullName>
    </submittedName>
</protein>
<feature type="region of interest" description="Disordered" evidence="2">
    <location>
        <begin position="212"/>
        <end position="235"/>
    </location>
</feature>
<dbReference type="GO" id="GO:0005829">
    <property type="term" value="C:cytosol"/>
    <property type="evidence" value="ECO:0007669"/>
    <property type="project" value="TreeGrafter"/>
</dbReference>
<evidence type="ECO:0000313" key="4">
    <source>
        <dbReference type="Proteomes" id="UP000184330"/>
    </source>
</evidence>
<gene>
    <name evidence="3" type="ORF">PAC_13187</name>
</gene>
<reference evidence="3 4" key="1">
    <citation type="submission" date="2016-03" db="EMBL/GenBank/DDBJ databases">
        <authorList>
            <person name="Ploux O."/>
        </authorList>
    </citation>
    <scope>NUCLEOTIDE SEQUENCE [LARGE SCALE GENOMIC DNA]</scope>
    <source>
        <strain evidence="3 4">UAMH 11012</strain>
    </source>
</reference>
<evidence type="ECO:0000256" key="1">
    <source>
        <dbReference type="ARBA" id="ARBA00034736"/>
    </source>
</evidence>
<dbReference type="PANTHER" id="PTHR32226:SF2">
    <property type="entry name" value="TELO2-INTERACTING PROTEIN 2"/>
    <property type="match status" value="1"/>
</dbReference>
<dbReference type="GO" id="GO:0110078">
    <property type="term" value="C:TTT Hsp90 cochaperone complex"/>
    <property type="evidence" value="ECO:0007669"/>
    <property type="project" value="InterPro"/>
</dbReference>
<dbReference type="PANTHER" id="PTHR32226">
    <property type="entry name" value="TELO2-INTERACTING PROTEIN 2"/>
    <property type="match status" value="1"/>
</dbReference>
<dbReference type="InterPro" id="IPR018870">
    <property type="entry name" value="Tti2"/>
</dbReference>
<dbReference type="AlphaFoldDB" id="A0A1L7XE21"/>
<evidence type="ECO:0000256" key="2">
    <source>
        <dbReference type="SAM" id="MobiDB-lite"/>
    </source>
</evidence>